<sequence length="448" mass="47353">MHSLWQAVLLFSFISQSSLVQAFPNSGGNGKIARGDGDLPAPATQGTSLKCHGVSGDVWMISRDQAVSAAQQFCRQDSKDKEKEYFQGSVDDVKMSLHSTDHDPNSISVATCVGGFAMIIEGCDGNDPINNPHKYKFGGTYTSPDGWNFKLEPQAQKPNEDTCDVSYKFFLDAFEVRGKNFPDAKVGANGEGLRKEINGCGAITNWKFEWTPNDVKYQWFASGRLPIGTKSITLNNNANGQYGSFFTAVYLNGSPLPASSVSCNNMGGGGYCCSSSSTCGWDANQNVACCSSGSSCSGSAQQAAPQQYAQPAAGACETCGCNTCNQQEATVTVVQTPAAVAPAVVQQTYPQQQYTTVAPPETTTVEGVAAGGVTVKTEVPVGQACGAGGYTTLVYQNVGEPARTVGCYVIYNAGAAKVWGEGMMGGRGWGWVVWVVGMVVWGGWIGLR</sequence>
<dbReference type="Proteomes" id="UP001161017">
    <property type="component" value="Unassembled WGS sequence"/>
</dbReference>
<evidence type="ECO:0000313" key="4">
    <source>
        <dbReference type="Proteomes" id="UP001161017"/>
    </source>
</evidence>
<feature type="chain" id="PRO_5041322632" evidence="2">
    <location>
        <begin position="23"/>
        <end position="448"/>
    </location>
</feature>
<reference evidence="3" key="1">
    <citation type="journal article" date="2023" name="Genome Biol. Evol.">
        <title>First Whole Genome Sequence and Flow Cytometry Genome Size Data for the Lichen-Forming Fungus Ramalina farinacea (Ascomycota).</title>
        <authorList>
            <person name="Llewellyn T."/>
            <person name="Mian S."/>
            <person name="Hill R."/>
            <person name="Leitch I.J."/>
            <person name="Gaya E."/>
        </authorList>
    </citation>
    <scope>NUCLEOTIDE SEQUENCE</scope>
    <source>
        <strain evidence="3">LIQ254RAFAR</strain>
    </source>
</reference>
<gene>
    <name evidence="3" type="ORF">OHK93_007301</name>
</gene>
<protein>
    <submittedName>
        <fullName evidence="3">Uncharacterized protein</fullName>
    </submittedName>
</protein>
<proteinExistence type="predicted"/>
<accession>A0AA43TXH1</accession>
<evidence type="ECO:0000256" key="1">
    <source>
        <dbReference type="SAM" id="Phobius"/>
    </source>
</evidence>
<organism evidence="3 4">
    <name type="scientific">Ramalina farinacea</name>
    <dbReference type="NCBI Taxonomy" id="258253"/>
    <lineage>
        <taxon>Eukaryota</taxon>
        <taxon>Fungi</taxon>
        <taxon>Dikarya</taxon>
        <taxon>Ascomycota</taxon>
        <taxon>Pezizomycotina</taxon>
        <taxon>Lecanoromycetes</taxon>
        <taxon>OSLEUM clade</taxon>
        <taxon>Lecanoromycetidae</taxon>
        <taxon>Lecanorales</taxon>
        <taxon>Lecanorineae</taxon>
        <taxon>Ramalinaceae</taxon>
        <taxon>Ramalina</taxon>
    </lineage>
</organism>
<evidence type="ECO:0000256" key="2">
    <source>
        <dbReference type="SAM" id="SignalP"/>
    </source>
</evidence>
<dbReference type="EMBL" id="JAPUFD010000006">
    <property type="protein sequence ID" value="MDI1488027.1"/>
    <property type="molecule type" value="Genomic_DNA"/>
</dbReference>
<keyword evidence="2" id="KW-0732">Signal</keyword>
<keyword evidence="1" id="KW-0472">Membrane</keyword>
<name>A0AA43TXH1_9LECA</name>
<feature type="transmembrane region" description="Helical" evidence="1">
    <location>
        <begin position="428"/>
        <end position="447"/>
    </location>
</feature>
<keyword evidence="1" id="KW-1133">Transmembrane helix</keyword>
<feature type="signal peptide" evidence="2">
    <location>
        <begin position="1"/>
        <end position="22"/>
    </location>
</feature>
<dbReference type="Pfam" id="PF18647">
    <property type="entry name" value="Fungal_lectin_2"/>
    <property type="match status" value="1"/>
</dbReference>
<keyword evidence="1" id="KW-0812">Transmembrane</keyword>
<comment type="caution">
    <text evidence="3">The sequence shown here is derived from an EMBL/GenBank/DDBJ whole genome shotgun (WGS) entry which is preliminary data.</text>
</comment>
<keyword evidence="4" id="KW-1185">Reference proteome</keyword>
<dbReference type="AlphaFoldDB" id="A0AA43TXH1"/>
<evidence type="ECO:0000313" key="3">
    <source>
        <dbReference type="EMBL" id="MDI1488027.1"/>
    </source>
</evidence>